<keyword evidence="1" id="KW-0812">Transmembrane</keyword>
<dbReference type="Proteomes" id="UP000198878">
    <property type="component" value="Unassembled WGS sequence"/>
</dbReference>
<keyword evidence="3" id="KW-1185">Reference proteome</keyword>
<organism evidence="2 3">
    <name type="scientific">Amycolatopsis pretoriensis</name>
    <dbReference type="NCBI Taxonomy" id="218821"/>
    <lineage>
        <taxon>Bacteria</taxon>
        <taxon>Bacillati</taxon>
        <taxon>Actinomycetota</taxon>
        <taxon>Actinomycetes</taxon>
        <taxon>Pseudonocardiales</taxon>
        <taxon>Pseudonocardiaceae</taxon>
        <taxon>Amycolatopsis</taxon>
    </lineage>
</organism>
<feature type="transmembrane region" description="Helical" evidence="1">
    <location>
        <begin position="6"/>
        <end position="37"/>
    </location>
</feature>
<protein>
    <submittedName>
        <fullName evidence="2">Uncharacterized protein</fullName>
    </submittedName>
</protein>
<dbReference type="AlphaFoldDB" id="A0A1H5QDN1"/>
<evidence type="ECO:0000313" key="2">
    <source>
        <dbReference type="EMBL" id="SEF23337.1"/>
    </source>
</evidence>
<reference evidence="3" key="1">
    <citation type="submission" date="2016-10" db="EMBL/GenBank/DDBJ databases">
        <authorList>
            <person name="Varghese N."/>
            <person name="Submissions S."/>
        </authorList>
    </citation>
    <scope>NUCLEOTIDE SEQUENCE [LARGE SCALE GENOMIC DNA]</scope>
    <source>
        <strain evidence="3">DSM 44654</strain>
    </source>
</reference>
<dbReference type="RefSeq" id="WP_086678182.1">
    <property type="nucleotide sequence ID" value="NZ_FNUJ01000002.1"/>
</dbReference>
<keyword evidence="1" id="KW-0472">Membrane</keyword>
<name>A0A1H5QDN1_9PSEU</name>
<sequence length="51" mass="5272">MIVLGVILLIIGFIVGIPVLYTIGIILAVAGVALAILGGTGRRIGGRAHWY</sequence>
<dbReference type="EMBL" id="FNUJ01000002">
    <property type="protein sequence ID" value="SEF23337.1"/>
    <property type="molecule type" value="Genomic_DNA"/>
</dbReference>
<accession>A0A1H5QDN1</accession>
<gene>
    <name evidence="2" type="ORF">SAMN05421837_102121</name>
</gene>
<evidence type="ECO:0000313" key="3">
    <source>
        <dbReference type="Proteomes" id="UP000198878"/>
    </source>
</evidence>
<proteinExistence type="predicted"/>
<keyword evidence="1" id="KW-1133">Transmembrane helix</keyword>
<evidence type="ECO:0000256" key="1">
    <source>
        <dbReference type="SAM" id="Phobius"/>
    </source>
</evidence>